<keyword evidence="4" id="KW-0804">Transcription</keyword>
<dbReference type="NCBIfam" id="TIGR02937">
    <property type="entry name" value="sigma70-ECF"/>
    <property type="match status" value="1"/>
</dbReference>
<dbReference type="SUPFAM" id="SSF88946">
    <property type="entry name" value="Sigma2 domain of RNA polymerase sigma factors"/>
    <property type="match status" value="1"/>
</dbReference>
<dbReference type="InterPro" id="IPR036388">
    <property type="entry name" value="WH-like_DNA-bd_sf"/>
</dbReference>
<dbReference type="InterPro" id="IPR013249">
    <property type="entry name" value="RNA_pol_sigma70_r4_t2"/>
</dbReference>
<sequence>MCMKGMTAHAMPQEPMLDQTPDGWMLAMARGDRAAFAALFEAEAGPLIAIARRIVRRQDLAEEAVQDGFVSAWQSAARFDPQRGSARAWLTTIVRNRALNLIRNDARLEFHDAEDVAAIGDRAADAMAALNQLSDRDALKSCLGALDEPKRQAILLCYVTGLDHGEVAATMKAPLGTVKSWIRRGVIALQECLS</sequence>
<dbReference type="Gene3D" id="1.10.10.10">
    <property type="entry name" value="Winged helix-like DNA-binding domain superfamily/Winged helix DNA-binding domain"/>
    <property type="match status" value="1"/>
</dbReference>
<feature type="domain" description="RNA polymerase sigma factor 70 region 4 type 2" evidence="6">
    <location>
        <begin position="137"/>
        <end position="187"/>
    </location>
</feature>
<dbReference type="PANTHER" id="PTHR43133">
    <property type="entry name" value="RNA POLYMERASE ECF-TYPE SIGMA FACTO"/>
    <property type="match status" value="1"/>
</dbReference>
<comment type="caution">
    <text evidence="7">The sequence shown here is derived from an EMBL/GenBank/DDBJ whole genome shotgun (WGS) entry which is preliminary data.</text>
</comment>
<dbReference type="PANTHER" id="PTHR43133:SF62">
    <property type="entry name" value="RNA POLYMERASE SIGMA FACTOR SIGZ"/>
    <property type="match status" value="1"/>
</dbReference>
<evidence type="ECO:0000256" key="3">
    <source>
        <dbReference type="ARBA" id="ARBA00023082"/>
    </source>
</evidence>
<keyword evidence="3" id="KW-0731">Sigma factor</keyword>
<accession>A0ABV2R0Q4</accession>
<dbReference type="Proteomes" id="UP001549321">
    <property type="component" value="Unassembled WGS sequence"/>
</dbReference>
<evidence type="ECO:0000256" key="2">
    <source>
        <dbReference type="ARBA" id="ARBA00023015"/>
    </source>
</evidence>
<gene>
    <name evidence="7" type="ORF">ABIE08_002795</name>
</gene>
<evidence type="ECO:0000259" key="6">
    <source>
        <dbReference type="Pfam" id="PF08281"/>
    </source>
</evidence>
<evidence type="ECO:0000313" key="8">
    <source>
        <dbReference type="Proteomes" id="UP001549321"/>
    </source>
</evidence>
<evidence type="ECO:0000256" key="1">
    <source>
        <dbReference type="ARBA" id="ARBA00010641"/>
    </source>
</evidence>
<dbReference type="InterPro" id="IPR007627">
    <property type="entry name" value="RNA_pol_sigma70_r2"/>
</dbReference>
<comment type="similarity">
    <text evidence="1">Belongs to the sigma-70 factor family. ECF subfamily.</text>
</comment>
<name>A0ABV2R0Q4_9HYPH</name>
<evidence type="ECO:0000259" key="5">
    <source>
        <dbReference type="Pfam" id="PF04542"/>
    </source>
</evidence>
<dbReference type="InterPro" id="IPR039425">
    <property type="entry name" value="RNA_pol_sigma-70-like"/>
</dbReference>
<dbReference type="InterPro" id="IPR014284">
    <property type="entry name" value="RNA_pol_sigma-70_dom"/>
</dbReference>
<reference evidence="7 8" key="1">
    <citation type="submission" date="2024-06" db="EMBL/GenBank/DDBJ databases">
        <title>Sorghum-associated microbial communities from plants grown in Nebraska, USA.</title>
        <authorList>
            <person name="Schachtman D."/>
        </authorList>
    </citation>
    <scope>NUCLEOTIDE SEQUENCE [LARGE SCALE GENOMIC DNA]</scope>
    <source>
        <strain evidence="7 8">3207</strain>
    </source>
</reference>
<dbReference type="RefSeq" id="WP_354551906.1">
    <property type="nucleotide sequence ID" value="NZ_JBEPSM010000002.1"/>
</dbReference>
<organism evidence="7 8">
    <name type="scientific">Kaistia defluvii</name>
    <dbReference type="NCBI Taxonomy" id="410841"/>
    <lineage>
        <taxon>Bacteria</taxon>
        <taxon>Pseudomonadati</taxon>
        <taxon>Pseudomonadota</taxon>
        <taxon>Alphaproteobacteria</taxon>
        <taxon>Hyphomicrobiales</taxon>
        <taxon>Kaistiaceae</taxon>
        <taxon>Kaistia</taxon>
    </lineage>
</organism>
<dbReference type="SUPFAM" id="SSF88659">
    <property type="entry name" value="Sigma3 and sigma4 domains of RNA polymerase sigma factors"/>
    <property type="match status" value="1"/>
</dbReference>
<protein>
    <submittedName>
        <fullName evidence="7">RNA polymerase sigma-70 factor (ECF subfamily)</fullName>
    </submittedName>
</protein>
<keyword evidence="8" id="KW-1185">Reference proteome</keyword>
<dbReference type="Gene3D" id="1.10.1740.10">
    <property type="match status" value="1"/>
</dbReference>
<dbReference type="Pfam" id="PF08281">
    <property type="entry name" value="Sigma70_r4_2"/>
    <property type="match status" value="1"/>
</dbReference>
<keyword evidence="2" id="KW-0805">Transcription regulation</keyword>
<dbReference type="EMBL" id="JBEPSM010000002">
    <property type="protein sequence ID" value="MET4634849.1"/>
    <property type="molecule type" value="Genomic_DNA"/>
</dbReference>
<evidence type="ECO:0000313" key="7">
    <source>
        <dbReference type="EMBL" id="MET4634849.1"/>
    </source>
</evidence>
<proteinExistence type="inferred from homology"/>
<feature type="domain" description="RNA polymerase sigma-70 region 2" evidence="5">
    <location>
        <begin position="39"/>
        <end position="107"/>
    </location>
</feature>
<dbReference type="InterPro" id="IPR013325">
    <property type="entry name" value="RNA_pol_sigma_r2"/>
</dbReference>
<evidence type="ECO:0000256" key="4">
    <source>
        <dbReference type="ARBA" id="ARBA00023163"/>
    </source>
</evidence>
<dbReference type="InterPro" id="IPR013324">
    <property type="entry name" value="RNA_pol_sigma_r3/r4-like"/>
</dbReference>
<dbReference type="Pfam" id="PF04542">
    <property type="entry name" value="Sigma70_r2"/>
    <property type="match status" value="1"/>
</dbReference>